<dbReference type="AlphaFoldDB" id="A0A392VF75"/>
<protein>
    <submittedName>
        <fullName evidence="1">Uncharacterized protein</fullName>
    </submittedName>
</protein>
<comment type="caution">
    <text evidence="1">The sequence shown here is derived from an EMBL/GenBank/DDBJ whole genome shotgun (WGS) entry which is preliminary data.</text>
</comment>
<feature type="non-terminal residue" evidence="1">
    <location>
        <position position="1"/>
    </location>
</feature>
<proteinExistence type="predicted"/>
<keyword evidence="2" id="KW-1185">Reference proteome</keyword>
<accession>A0A392VF75</accession>
<organism evidence="1 2">
    <name type="scientific">Trifolium medium</name>
    <dbReference type="NCBI Taxonomy" id="97028"/>
    <lineage>
        <taxon>Eukaryota</taxon>
        <taxon>Viridiplantae</taxon>
        <taxon>Streptophyta</taxon>
        <taxon>Embryophyta</taxon>
        <taxon>Tracheophyta</taxon>
        <taxon>Spermatophyta</taxon>
        <taxon>Magnoliopsida</taxon>
        <taxon>eudicotyledons</taxon>
        <taxon>Gunneridae</taxon>
        <taxon>Pentapetalae</taxon>
        <taxon>rosids</taxon>
        <taxon>fabids</taxon>
        <taxon>Fabales</taxon>
        <taxon>Fabaceae</taxon>
        <taxon>Papilionoideae</taxon>
        <taxon>50 kb inversion clade</taxon>
        <taxon>NPAAA clade</taxon>
        <taxon>Hologalegina</taxon>
        <taxon>IRL clade</taxon>
        <taxon>Trifolieae</taxon>
        <taxon>Trifolium</taxon>
    </lineage>
</organism>
<name>A0A392VF75_9FABA</name>
<evidence type="ECO:0000313" key="2">
    <source>
        <dbReference type="Proteomes" id="UP000265520"/>
    </source>
</evidence>
<sequence>GRGRRRDWLWVRRGWRACGELGVELVGGADVWLWWVALQTLAEGVKKERDLYASMICTFKQSK</sequence>
<dbReference type="EMBL" id="LXQA011132031">
    <property type="protein sequence ID" value="MCI86113.1"/>
    <property type="molecule type" value="Genomic_DNA"/>
</dbReference>
<reference evidence="1 2" key="1">
    <citation type="journal article" date="2018" name="Front. Plant Sci.">
        <title>Red Clover (Trifolium pratense) and Zigzag Clover (T. medium) - A Picture of Genomic Similarities and Differences.</title>
        <authorList>
            <person name="Dluhosova J."/>
            <person name="Istvanek J."/>
            <person name="Nedelnik J."/>
            <person name="Repkova J."/>
        </authorList>
    </citation>
    <scope>NUCLEOTIDE SEQUENCE [LARGE SCALE GENOMIC DNA]</scope>
    <source>
        <strain evidence="2">cv. 10/8</strain>
        <tissue evidence="1">Leaf</tissue>
    </source>
</reference>
<evidence type="ECO:0000313" key="1">
    <source>
        <dbReference type="EMBL" id="MCI86113.1"/>
    </source>
</evidence>
<dbReference type="Proteomes" id="UP000265520">
    <property type="component" value="Unassembled WGS sequence"/>
</dbReference>